<sequence length="229" mass="25517">MFSKRKSSSDHLPGLEEPALRPRIHRPPSPRRSSFHGSEPHLHEVDYCQLNQDRKKKYATAPVKHHSASAAASLHREKPATPTKNKNIPQATYQKTFIAIVKGMDSRAKKRRSQEFAECLSPLAQQPVMNLKTAAASSKPPTLPPKPGTGTLCQMMPSSVTHVAPRVIHAGLNHHNEQLYHAEPIPPMKREFFRLSPGPQLYGINKTIQPLTNNHGERLPVVLSLETVV</sequence>
<keyword evidence="3" id="KW-1185">Reference proteome</keyword>
<reference evidence="2 3" key="1">
    <citation type="submission" date="2019-05" db="EMBL/GenBank/DDBJ databases">
        <title>Another draft genome of Portunus trituberculatus and its Hox gene families provides insights of decapod evolution.</title>
        <authorList>
            <person name="Jeong J.-H."/>
            <person name="Song I."/>
            <person name="Kim S."/>
            <person name="Choi T."/>
            <person name="Kim D."/>
            <person name="Ryu S."/>
            <person name="Kim W."/>
        </authorList>
    </citation>
    <scope>NUCLEOTIDE SEQUENCE [LARGE SCALE GENOMIC DNA]</scope>
    <source>
        <tissue evidence="2">Muscle</tissue>
    </source>
</reference>
<protein>
    <submittedName>
        <fullName evidence="2">Uncharacterized protein</fullName>
    </submittedName>
</protein>
<feature type="region of interest" description="Disordered" evidence="1">
    <location>
        <begin position="1"/>
        <end position="40"/>
    </location>
</feature>
<organism evidence="2 3">
    <name type="scientific">Portunus trituberculatus</name>
    <name type="common">Swimming crab</name>
    <name type="synonym">Neptunus trituberculatus</name>
    <dbReference type="NCBI Taxonomy" id="210409"/>
    <lineage>
        <taxon>Eukaryota</taxon>
        <taxon>Metazoa</taxon>
        <taxon>Ecdysozoa</taxon>
        <taxon>Arthropoda</taxon>
        <taxon>Crustacea</taxon>
        <taxon>Multicrustacea</taxon>
        <taxon>Malacostraca</taxon>
        <taxon>Eumalacostraca</taxon>
        <taxon>Eucarida</taxon>
        <taxon>Decapoda</taxon>
        <taxon>Pleocyemata</taxon>
        <taxon>Brachyura</taxon>
        <taxon>Eubrachyura</taxon>
        <taxon>Portunoidea</taxon>
        <taxon>Portunidae</taxon>
        <taxon>Portuninae</taxon>
        <taxon>Portunus</taxon>
    </lineage>
</organism>
<proteinExistence type="predicted"/>
<comment type="caution">
    <text evidence="2">The sequence shown here is derived from an EMBL/GenBank/DDBJ whole genome shotgun (WGS) entry which is preliminary data.</text>
</comment>
<dbReference type="EMBL" id="VSRR010002414">
    <property type="protein sequence ID" value="MPC31329.1"/>
    <property type="molecule type" value="Genomic_DNA"/>
</dbReference>
<name>A0A5B7EDB3_PORTR</name>
<evidence type="ECO:0000313" key="2">
    <source>
        <dbReference type="EMBL" id="MPC31329.1"/>
    </source>
</evidence>
<dbReference type="AlphaFoldDB" id="A0A5B7EDB3"/>
<evidence type="ECO:0000313" key="3">
    <source>
        <dbReference type="Proteomes" id="UP000324222"/>
    </source>
</evidence>
<dbReference type="Proteomes" id="UP000324222">
    <property type="component" value="Unassembled WGS sequence"/>
</dbReference>
<accession>A0A5B7EDB3</accession>
<gene>
    <name evidence="2" type="ORF">E2C01_024616</name>
</gene>
<feature type="region of interest" description="Disordered" evidence="1">
    <location>
        <begin position="56"/>
        <end position="87"/>
    </location>
</feature>
<feature type="compositionally biased region" description="Basic residues" evidence="1">
    <location>
        <begin position="56"/>
        <end position="67"/>
    </location>
</feature>
<evidence type="ECO:0000256" key="1">
    <source>
        <dbReference type="SAM" id="MobiDB-lite"/>
    </source>
</evidence>